<sequence>MTLSMTNGFKKVTLWPLVVCIILAMFSTVASAAPSQSNSLTVSGHVEYLTEKQKTDPGATEVLKKFKALSSYDQEKFLKVLLQSSEIGKALELKNQTVMIEGVPVETKATFVSDLPNTLNAQWESTILGVSITTFYLTLTYRFDLANGGRVTKVVDANGAHRNYNPGVIISESGSASKETSGSEAYARQNWTAKMVPAGGFVEYALIGYLKGDGNAGYAKFEGITPALNNINKGIWQQIWYNDSTHTLK</sequence>
<comment type="caution">
    <text evidence="2">The sequence shown here is derived from an EMBL/GenBank/DDBJ whole genome shotgun (WGS) entry which is preliminary data.</text>
</comment>
<reference evidence="2 3" key="1">
    <citation type="submission" date="2014-06" db="EMBL/GenBank/DDBJ databases">
        <title>Draft genome sequence of Paenibacillus sp. MSt1.</title>
        <authorList>
            <person name="Aw Y.K."/>
            <person name="Ong K.S."/>
            <person name="Gan H.M."/>
            <person name="Lee S.M."/>
        </authorList>
    </citation>
    <scope>NUCLEOTIDE SEQUENCE [LARGE SCALE GENOMIC DNA]</scope>
    <source>
        <strain evidence="2 3">MSt1</strain>
    </source>
</reference>
<keyword evidence="3" id="KW-1185">Reference proteome</keyword>
<dbReference type="EMBL" id="JNVM01000008">
    <property type="protein sequence ID" value="KEQ25954.1"/>
    <property type="molecule type" value="Genomic_DNA"/>
</dbReference>
<keyword evidence="1" id="KW-0732">Signal</keyword>
<evidence type="ECO:0000256" key="1">
    <source>
        <dbReference type="SAM" id="SignalP"/>
    </source>
</evidence>
<feature type="signal peptide" evidence="1">
    <location>
        <begin position="1"/>
        <end position="32"/>
    </location>
</feature>
<protein>
    <submittedName>
        <fullName evidence="2">Uncharacterized protein</fullName>
    </submittedName>
</protein>
<feature type="chain" id="PRO_5001761358" evidence="1">
    <location>
        <begin position="33"/>
        <end position="249"/>
    </location>
</feature>
<dbReference type="AlphaFoldDB" id="A0A081P5I1"/>
<proteinExistence type="predicted"/>
<accession>A0A081P5I1</accession>
<evidence type="ECO:0000313" key="3">
    <source>
        <dbReference type="Proteomes" id="UP000028123"/>
    </source>
</evidence>
<dbReference type="Proteomes" id="UP000028123">
    <property type="component" value="Unassembled WGS sequence"/>
</dbReference>
<name>A0A081P5I1_9BACL</name>
<organism evidence="2 3">
    <name type="scientific">Paenibacillus tyrfis</name>
    <dbReference type="NCBI Taxonomy" id="1501230"/>
    <lineage>
        <taxon>Bacteria</taxon>
        <taxon>Bacillati</taxon>
        <taxon>Bacillota</taxon>
        <taxon>Bacilli</taxon>
        <taxon>Bacillales</taxon>
        <taxon>Paenibacillaceae</taxon>
        <taxon>Paenibacillus</taxon>
    </lineage>
</organism>
<dbReference type="RefSeq" id="WP_036680355.1">
    <property type="nucleotide sequence ID" value="NZ_JNVM01000008.1"/>
</dbReference>
<dbReference type="OrthoDB" id="10002230at2"/>
<evidence type="ECO:0000313" key="2">
    <source>
        <dbReference type="EMBL" id="KEQ25954.1"/>
    </source>
</evidence>
<gene>
    <name evidence="2" type="ORF">ET33_35785</name>
</gene>